<proteinExistence type="predicted"/>
<gene>
    <name evidence="1" type="ORF">PHMEG_00026443</name>
</gene>
<dbReference type="Proteomes" id="UP000198211">
    <property type="component" value="Unassembled WGS sequence"/>
</dbReference>
<evidence type="ECO:0000313" key="1">
    <source>
        <dbReference type="EMBL" id="OWZ02061.1"/>
    </source>
</evidence>
<keyword evidence="1" id="KW-0695">RNA-directed DNA polymerase</keyword>
<protein>
    <submittedName>
        <fullName evidence="1">Reverse transcriptase</fullName>
    </submittedName>
</protein>
<keyword evidence="2" id="KW-1185">Reference proteome</keyword>
<accession>A0A225V989</accession>
<reference evidence="2" key="1">
    <citation type="submission" date="2017-03" db="EMBL/GenBank/DDBJ databases">
        <title>Phytopthora megakarya and P. palmivora, two closely related causual agents of cacao black pod achieved similar genome size and gene model numbers by different mechanisms.</title>
        <authorList>
            <person name="Ali S."/>
            <person name="Shao J."/>
            <person name="Larry D.J."/>
            <person name="Kronmiller B."/>
            <person name="Shen D."/>
            <person name="Strem M.D."/>
            <person name="Melnick R.L."/>
            <person name="Guiltinan M.J."/>
            <person name="Tyler B.M."/>
            <person name="Meinhardt L.W."/>
            <person name="Bailey B.A."/>
        </authorList>
    </citation>
    <scope>NUCLEOTIDE SEQUENCE [LARGE SCALE GENOMIC DNA]</scope>
    <source>
        <strain evidence="2">zdho120</strain>
    </source>
</reference>
<dbReference type="OrthoDB" id="124958at2759"/>
<keyword evidence="1" id="KW-0808">Transferase</keyword>
<dbReference type="GO" id="GO:0003964">
    <property type="term" value="F:RNA-directed DNA polymerase activity"/>
    <property type="evidence" value="ECO:0007669"/>
    <property type="project" value="UniProtKB-KW"/>
</dbReference>
<comment type="caution">
    <text evidence="1">The sequence shown here is derived from an EMBL/GenBank/DDBJ whole genome shotgun (WGS) entry which is preliminary data.</text>
</comment>
<dbReference type="EMBL" id="NBNE01006424">
    <property type="protein sequence ID" value="OWZ02061.1"/>
    <property type="molecule type" value="Genomic_DNA"/>
</dbReference>
<keyword evidence="1" id="KW-0548">Nucleotidyltransferase</keyword>
<evidence type="ECO:0000313" key="2">
    <source>
        <dbReference type="Proteomes" id="UP000198211"/>
    </source>
</evidence>
<organism evidence="1 2">
    <name type="scientific">Phytophthora megakarya</name>
    <dbReference type="NCBI Taxonomy" id="4795"/>
    <lineage>
        <taxon>Eukaryota</taxon>
        <taxon>Sar</taxon>
        <taxon>Stramenopiles</taxon>
        <taxon>Oomycota</taxon>
        <taxon>Peronosporomycetes</taxon>
        <taxon>Peronosporales</taxon>
        <taxon>Peronosporaceae</taxon>
        <taxon>Phytophthora</taxon>
    </lineage>
</organism>
<name>A0A225V989_9STRA</name>
<sequence>MITIFPPMIEQDENLLVVRFDGSARVKRSGGAYSAVVCLPKWTVVEAMSEYMPDLTVNEADSVD</sequence>
<dbReference type="AlphaFoldDB" id="A0A225V989"/>